<gene>
    <name evidence="4" type="ORF">E4T80_09105</name>
    <name evidence="3" type="ORF">RO21_08320</name>
</gene>
<dbReference type="PANTHER" id="PTHR36571:SF1">
    <property type="entry name" value="PROTEIN YGIW"/>
    <property type="match status" value="1"/>
</dbReference>
<dbReference type="SUPFAM" id="SSF101756">
    <property type="entry name" value="Hypothetical protein YgiW"/>
    <property type="match status" value="1"/>
</dbReference>
<dbReference type="AlphaFoldDB" id="A0A0J5P3I9"/>
<keyword evidence="5" id="KW-1185">Reference proteome</keyword>
<evidence type="ECO:0000313" key="5">
    <source>
        <dbReference type="Proteomes" id="UP000036270"/>
    </source>
</evidence>
<dbReference type="Proteomes" id="UP000036270">
    <property type="component" value="Unassembled WGS sequence"/>
</dbReference>
<dbReference type="EMBL" id="SPPA01000020">
    <property type="protein sequence ID" value="TFV09109.1"/>
    <property type="molecule type" value="Genomic_DNA"/>
</dbReference>
<evidence type="ECO:0000256" key="2">
    <source>
        <dbReference type="SAM" id="SignalP"/>
    </source>
</evidence>
<protein>
    <submittedName>
        <fullName evidence="4">NirD/YgiW/YdeI family stress tolerance protein</fullName>
    </submittedName>
</protein>
<comment type="caution">
    <text evidence="3">The sequence shown here is derived from an EMBL/GenBank/DDBJ whole genome shotgun (WGS) entry which is preliminary data.</text>
</comment>
<proteinExistence type="predicted"/>
<dbReference type="NCBIfam" id="NF033674">
    <property type="entry name" value="stress_OB_fold"/>
    <property type="match status" value="1"/>
</dbReference>
<evidence type="ECO:0000313" key="4">
    <source>
        <dbReference type="EMBL" id="TFV09109.1"/>
    </source>
</evidence>
<feature type="signal peptide" evidence="2">
    <location>
        <begin position="1"/>
        <end position="19"/>
    </location>
</feature>
<dbReference type="InterPro" id="IPR005220">
    <property type="entry name" value="CarO-like"/>
</dbReference>
<name>A0A0J5P3I9_9PAST</name>
<evidence type="ECO:0000313" key="3">
    <source>
        <dbReference type="EMBL" id="KMK51043.1"/>
    </source>
</evidence>
<dbReference type="Gene3D" id="2.40.50.200">
    <property type="entry name" value="Bacterial OB-fold"/>
    <property type="match status" value="1"/>
</dbReference>
<dbReference type="EMBL" id="JWIZ01000054">
    <property type="protein sequence ID" value="KMK51043.1"/>
    <property type="molecule type" value="Genomic_DNA"/>
</dbReference>
<reference evidence="4 6" key="2">
    <citation type="submission" date="2019-03" db="EMBL/GenBank/DDBJ databases">
        <title>Diversity of the mouse oral microbiome.</title>
        <authorList>
            <person name="Joseph S."/>
            <person name="Aduse-Opoku J."/>
            <person name="Curtis M."/>
            <person name="Wade W."/>
            <person name="Hashim A."/>
        </authorList>
    </citation>
    <scope>NUCLEOTIDE SEQUENCE [LARGE SCALE GENOMIC DNA]</scope>
    <source>
        <strain evidence="4 6">WT12</strain>
    </source>
</reference>
<dbReference type="STRING" id="67855.RO21_08320"/>
<evidence type="ECO:0000256" key="1">
    <source>
        <dbReference type="ARBA" id="ARBA00022729"/>
    </source>
</evidence>
<dbReference type="OrthoDB" id="598245at2"/>
<evidence type="ECO:0000313" key="6">
    <source>
        <dbReference type="Proteomes" id="UP000297396"/>
    </source>
</evidence>
<sequence>MKKVIALAALVGLSSIAVAQGFKDDNNTYHGKPHTQHGFYDDRNAAKSVKDALNAADNSLVIIEGKIVKQVGKDDFIFQDATGEMEIEVSRKAWNGQTITPQDTVEIRGKVDKDWGKTEIEVKQVIKK</sequence>
<dbReference type="PANTHER" id="PTHR36571">
    <property type="entry name" value="PROTEIN YGIW"/>
    <property type="match status" value="1"/>
</dbReference>
<accession>A0A0J5P3I9</accession>
<dbReference type="InterPro" id="IPR036700">
    <property type="entry name" value="BOBF_sf"/>
</dbReference>
<dbReference type="Proteomes" id="UP000297396">
    <property type="component" value="Unassembled WGS sequence"/>
</dbReference>
<keyword evidence="1 2" id="KW-0732">Signal</keyword>
<reference evidence="3 5" key="1">
    <citation type="submission" date="2014-12" db="EMBL/GenBank/DDBJ databases">
        <title>Reclassification of Actinobacillus muris as Muribacter muris.</title>
        <authorList>
            <person name="Christensen H."/>
            <person name="Nicklas W."/>
            <person name="Bisgaard M."/>
        </authorList>
    </citation>
    <scope>NUCLEOTIDE SEQUENCE [LARGE SCALE GENOMIC DNA]</scope>
    <source>
        <strain evidence="3 5">Ackerman80-443D</strain>
    </source>
</reference>
<dbReference type="Pfam" id="PF04076">
    <property type="entry name" value="BOF"/>
    <property type="match status" value="1"/>
</dbReference>
<organism evidence="3 5">
    <name type="scientific">Muribacter muris</name>
    <dbReference type="NCBI Taxonomy" id="67855"/>
    <lineage>
        <taxon>Bacteria</taxon>
        <taxon>Pseudomonadati</taxon>
        <taxon>Pseudomonadota</taxon>
        <taxon>Gammaproteobacteria</taxon>
        <taxon>Pasteurellales</taxon>
        <taxon>Pasteurellaceae</taxon>
        <taxon>Muribacter</taxon>
    </lineage>
</organism>
<feature type="chain" id="PRO_5033227122" evidence="2">
    <location>
        <begin position="20"/>
        <end position="128"/>
    </location>
</feature>
<dbReference type="RefSeq" id="WP_047977332.1">
    <property type="nucleotide sequence ID" value="NZ_JADGLC010000020.1"/>
</dbReference>
<dbReference type="PATRIC" id="fig|67855.3.peg.1729"/>